<evidence type="ECO:0000256" key="3">
    <source>
        <dbReference type="ARBA" id="ARBA00023136"/>
    </source>
</evidence>
<name>A0A1Y2M7J1_EPING</name>
<reference evidence="5 6" key="1">
    <citation type="journal article" date="2017" name="Genome Announc.">
        <title>Genome sequence of the saprophytic ascomycete Epicoccum nigrum ICMP 19927 strain isolated from New Zealand.</title>
        <authorList>
            <person name="Fokin M."/>
            <person name="Fleetwood D."/>
            <person name="Weir B.S."/>
            <person name="Villas-Boas S.G."/>
        </authorList>
    </citation>
    <scope>NUCLEOTIDE SEQUENCE [LARGE SCALE GENOMIC DNA]</scope>
    <source>
        <strain evidence="5 6">ICMP 19927</strain>
    </source>
</reference>
<evidence type="ECO:0000313" key="5">
    <source>
        <dbReference type="EMBL" id="OSS51457.1"/>
    </source>
</evidence>
<evidence type="ECO:0000256" key="4">
    <source>
        <dbReference type="SAM" id="Phobius"/>
    </source>
</evidence>
<accession>A0A1Y2M7J1</accession>
<protein>
    <submittedName>
        <fullName evidence="5">Uncharacterized protein</fullName>
    </submittedName>
</protein>
<sequence>MISTSKWGLFATILPRLCLSALKLTQPLLISRITDWLGKDPQDQDTGKGLIAATMLIYMIVALLTVTYRRQADRFLTTLRGTLISTLHSQSLALGKSQLSDGNMLTLVSTDVSPSALCSAVASVAVSTPSSAADYKQRR</sequence>
<dbReference type="EMBL" id="KZ107840">
    <property type="protein sequence ID" value="OSS51457.1"/>
    <property type="molecule type" value="Genomic_DNA"/>
</dbReference>
<proteinExistence type="predicted"/>
<dbReference type="STRING" id="105696.A0A1Y2M7J1"/>
<keyword evidence="6" id="KW-1185">Reference proteome</keyword>
<keyword evidence="1 4" id="KW-0812">Transmembrane</keyword>
<feature type="transmembrane region" description="Helical" evidence="4">
    <location>
        <begin position="49"/>
        <end position="68"/>
    </location>
</feature>
<evidence type="ECO:0000256" key="1">
    <source>
        <dbReference type="ARBA" id="ARBA00022692"/>
    </source>
</evidence>
<dbReference type="GO" id="GO:0016020">
    <property type="term" value="C:membrane"/>
    <property type="evidence" value="ECO:0007669"/>
    <property type="project" value="InterPro"/>
</dbReference>
<dbReference type="AlphaFoldDB" id="A0A1Y2M7J1"/>
<keyword evidence="2 4" id="KW-1133">Transmembrane helix</keyword>
<keyword evidence="3 4" id="KW-0472">Membrane</keyword>
<gene>
    <name evidence="5" type="ORF">B5807_04026</name>
</gene>
<dbReference type="InParanoid" id="A0A1Y2M7J1"/>
<dbReference type="InterPro" id="IPR036640">
    <property type="entry name" value="ABC1_TM_sf"/>
</dbReference>
<dbReference type="SUPFAM" id="SSF90123">
    <property type="entry name" value="ABC transporter transmembrane region"/>
    <property type="match status" value="1"/>
</dbReference>
<evidence type="ECO:0000313" key="6">
    <source>
        <dbReference type="Proteomes" id="UP000193240"/>
    </source>
</evidence>
<dbReference type="GO" id="GO:0005524">
    <property type="term" value="F:ATP binding"/>
    <property type="evidence" value="ECO:0007669"/>
    <property type="project" value="InterPro"/>
</dbReference>
<dbReference type="Gene3D" id="1.20.1560.10">
    <property type="entry name" value="ABC transporter type 1, transmembrane domain"/>
    <property type="match status" value="1"/>
</dbReference>
<organism evidence="5 6">
    <name type="scientific">Epicoccum nigrum</name>
    <name type="common">Soil fungus</name>
    <name type="synonym">Epicoccum purpurascens</name>
    <dbReference type="NCBI Taxonomy" id="105696"/>
    <lineage>
        <taxon>Eukaryota</taxon>
        <taxon>Fungi</taxon>
        <taxon>Dikarya</taxon>
        <taxon>Ascomycota</taxon>
        <taxon>Pezizomycotina</taxon>
        <taxon>Dothideomycetes</taxon>
        <taxon>Pleosporomycetidae</taxon>
        <taxon>Pleosporales</taxon>
        <taxon>Pleosporineae</taxon>
        <taxon>Didymellaceae</taxon>
        <taxon>Epicoccum</taxon>
    </lineage>
</organism>
<evidence type="ECO:0000256" key="2">
    <source>
        <dbReference type="ARBA" id="ARBA00022989"/>
    </source>
</evidence>
<dbReference type="Proteomes" id="UP000193240">
    <property type="component" value="Unassembled WGS sequence"/>
</dbReference>